<dbReference type="NCBIfam" id="TIGR01312">
    <property type="entry name" value="XylB"/>
    <property type="match status" value="1"/>
</dbReference>
<dbReference type="InterPro" id="IPR000577">
    <property type="entry name" value="Carb_kinase_FGGY"/>
</dbReference>
<keyword evidence="6 8" id="KW-0067">ATP-binding</keyword>
<keyword evidence="14" id="KW-1185">Reference proteome</keyword>
<evidence type="ECO:0000259" key="12">
    <source>
        <dbReference type="Pfam" id="PF02782"/>
    </source>
</evidence>
<protein>
    <recommendedName>
        <fullName evidence="8 10">Xylulose kinase</fullName>
        <shortName evidence="8 10">Xylulokinase</shortName>
        <ecNumber evidence="8 10">2.7.1.17</ecNumber>
    </recommendedName>
</protein>
<dbReference type="RefSeq" id="WP_379099711.1">
    <property type="nucleotide sequence ID" value="NZ_JBHUFP010000025.1"/>
</dbReference>
<comment type="caution">
    <text evidence="13">The sequence shown here is derived from an EMBL/GenBank/DDBJ whole genome shotgun (WGS) entry which is preliminary data.</text>
</comment>
<dbReference type="PROSITE" id="PS00445">
    <property type="entry name" value="FGGY_KINASES_2"/>
    <property type="match status" value="1"/>
</dbReference>
<evidence type="ECO:0000256" key="10">
    <source>
        <dbReference type="RuleBase" id="RU364073"/>
    </source>
</evidence>
<keyword evidence="3 8" id="KW-0808">Transferase</keyword>
<keyword evidence="7 8" id="KW-0119">Carbohydrate metabolism</keyword>
<dbReference type="EMBL" id="JBHUFP010000025">
    <property type="protein sequence ID" value="MFD1806706.1"/>
    <property type="molecule type" value="Genomic_DNA"/>
</dbReference>
<evidence type="ECO:0000313" key="13">
    <source>
        <dbReference type="EMBL" id="MFD1806706.1"/>
    </source>
</evidence>
<dbReference type="SUPFAM" id="SSF53067">
    <property type="entry name" value="Actin-like ATPase domain"/>
    <property type="match status" value="2"/>
</dbReference>
<dbReference type="InterPro" id="IPR050406">
    <property type="entry name" value="FGGY_Carb_Kinase"/>
</dbReference>
<organism evidence="13 14">
    <name type="scientific">Pasteurella oralis</name>
    <dbReference type="NCBI Taxonomy" id="1071947"/>
    <lineage>
        <taxon>Bacteria</taxon>
        <taxon>Pseudomonadati</taxon>
        <taxon>Pseudomonadota</taxon>
        <taxon>Gammaproteobacteria</taxon>
        <taxon>Pasteurellales</taxon>
        <taxon>Pasteurellaceae</taxon>
        <taxon>Pasteurella</taxon>
    </lineage>
</organism>
<dbReference type="InterPro" id="IPR018484">
    <property type="entry name" value="FGGY_N"/>
</dbReference>
<evidence type="ECO:0000313" key="14">
    <source>
        <dbReference type="Proteomes" id="UP001597420"/>
    </source>
</evidence>
<feature type="domain" description="Carbohydrate kinase FGGY N-terminal" evidence="11">
    <location>
        <begin position="1"/>
        <end position="250"/>
    </location>
</feature>
<dbReference type="GO" id="GO:0004856">
    <property type="term" value="F:D-xylulokinase activity"/>
    <property type="evidence" value="ECO:0007669"/>
    <property type="project" value="UniProtKB-EC"/>
</dbReference>
<dbReference type="InterPro" id="IPR018483">
    <property type="entry name" value="Carb_kinase_FGGY_CS"/>
</dbReference>
<dbReference type="Proteomes" id="UP001597420">
    <property type="component" value="Unassembled WGS sequence"/>
</dbReference>
<dbReference type="EC" id="2.7.1.17" evidence="8 10"/>
<name>A0ABW4NXR3_9PAST</name>
<feature type="domain" description="Carbohydrate kinase FGGY C-terminal" evidence="12">
    <location>
        <begin position="261"/>
        <end position="441"/>
    </location>
</feature>
<dbReference type="PANTHER" id="PTHR43095:SF5">
    <property type="entry name" value="XYLULOSE KINASE"/>
    <property type="match status" value="1"/>
</dbReference>
<dbReference type="HAMAP" id="MF_02220">
    <property type="entry name" value="XylB"/>
    <property type="match status" value="1"/>
</dbReference>
<sequence length="503" mass="54772">MYAGIDCGTQSTKVILIDTVSKKIIGEGQAKHHLISEANGKREQEPQWWIDALISAFHKATQNAQINPKLISGIAVSGQQHGLVALDKHGDVLIPAKLWCDTETSLENEEILEKLGRKSASLSELGLVISTGYTASKILWLKKYHPEAWQKLDCILLPHDYLNFWLTGRKVMENGDASGTGLFDVRKCCWSERAINTIDTSDHLRQALPQLVKYDQIIGTVQSEVAEILGISPSTLVAAGGGDNMMGAIGTGNVQQGIITMSLGTSGTLFGFANQPISPASELIANFCASTHGWLPLICTMNITSATSLVQNLFEQDLTQFNQAIESAPIGAEGVTVLPFFNGERVPNLPNAKAIIAGLDATNFTPNNLIRAVLEGATFSLRYGLDLFSQANITPTQIRLIGGGAKSAVWRQIVADVMNCPIICLSYAEAAALGAAIQAAWVIGIQNKSLNEHEKQTQLVQLCDQFVTLDEQTLTIPKTENVKQYQTIYINYLSLLNKYYLEK</sequence>
<evidence type="ECO:0000256" key="7">
    <source>
        <dbReference type="ARBA" id="ARBA00023277"/>
    </source>
</evidence>
<dbReference type="InterPro" id="IPR006000">
    <property type="entry name" value="Xylulokinase"/>
</dbReference>
<feature type="site" description="Important for activity" evidence="8">
    <location>
        <position position="6"/>
    </location>
</feature>
<comment type="function">
    <text evidence="8">Catalyzes the phosphorylation of D-xylulose to D-xylulose 5-phosphate.</text>
</comment>
<proteinExistence type="inferred from homology"/>
<evidence type="ECO:0000256" key="5">
    <source>
        <dbReference type="ARBA" id="ARBA00022777"/>
    </source>
</evidence>
<dbReference type="PIRSF" id="PIRSF000538">
    <property type="entry name" value="GlpK"/>
    <property type="match status" value="1"/>
</dbReference>
<dbReference type="PANTHER" id="PTHR43095">
    <property type="entry name" value="SUGAR KINASE"/>
    <property type="match status" value="1"/>
</dbReference>
<dbReference type="Pfam" id="PF02782">
    <property type="entry name" value="FGGY_C"/>
    <property type="match status" value="1"/>
</dbReference>
<gene>
    <name evidence="8 10 13" type="primary">xylB</name>
    <name evidence="13" type="ORF">ACFSAV_10095</name>
</gene>
<dbReference type="CDD" id="cd07809">
    <property type="entry name" value="ASKHA_NBD_FGGY_BaXK-like"/>
    <property type="match status" value="1"/>
</dbReference>
<evidence type="ECO:0000256" key="1">
    <source>
        <dbReference type="ARBA" id="ARBA00009156"/>
    </source>
</evidence>
<comment type="catalytic activity">
    <reaction evidence="8 10">
        <text>D-xylulose + ATP = D-xylulose 5-phosphate + ADP + H(+)</text>
        <dbReference type="Rhea" id="RHEA:10964"/>
        <dbReference type="ChEBI" id="CHEBI:15378"/>
        <dbReference type="ChEBI" id="CHEBI:17140"/>
        <dbReference type="ChEBI" id="CHEBI:30616"/>
        <dbReference type="ChEBI" id="CHEBI:57737"/>
        <dbReference type="ChEBI" id="CHEBI:456216"/>
        <dbReference type="EC" id="2.7.1.17"/>
    </reaction>
</comment>
<accession>A0ABW4NXR3</accession>
<keyword evidence="4 8" id="KW-0547">Nucleotide-binding</keyword>
<keyword evidence="5 8" id="KW-0418">Kinase</keyword>
<dbReference type="InterPro" id="IPR018485">
    <property type="entry name" value="FGGY_C"/>
</dbReference>
<evidence type="ECO:0000256" key="2">
    <source>
        <dbReference type="ARBA" id="ARBA00022629"/>
    </source>
</evidence>
<feature type="active site" description="Proton acceptor" evidence="8">
    <location>
        <position position="243"/>
    </location>
</feature>
<evidence type="ECO:0000259" key="11">
    <source>
        <dbReference type="Pfam" id="PF00370"/>
    </source>
</evidence>
<dbReference type="InterPro" id="IPR043129">
    <property type="entry name" value="ATPase_NBD"/>
</dbReference>
<keyword evidence="2 8" id="KW-0859">Xylose metabolism</keyword>
<dbReference type="Gene3D" id="3.30.420.40">
    <property type="match status" value="2"/>
</dbReference>
<reference evidence="14" key="1">
    <citation type="journal article" date="2019" name="Int. J. Syst. Evol. Microbiol.">
        <title>The Global Catalogue of Microorganisms (GCM) 10K type strain sequencing project: providing services to taxonomists for standard genome sequencing and annotation.</title>
        <authorList>
            <consortium name="The Broad Institute Genomics Platform"/>
            <consortium name="The Broad Institute Genome Sequencing Center for Infectious Disease"/>
            <person name="Wu L."/>
            <person name="Ma J."/>
        </authorList>
    </citation>
    <scope>NUCLEOTIDE SEQUENCE [LARGE SCALE GENOMIC DNA]</scope>
    <source>
        <strain evidence="14">CCM 7950</strain>
    </source>
</reference>
<feature type="binding site" evidence="8">
    <location>
        <begin position="80"/>
        <end position="81"/>
    </location>
    <ligand>
        <name>substrate</name>
    </ligand>
</feature>
<comment type="similarity">
    <text evidence="1 8 9">Belongs to the FGGY kinase family.</text>
</comment>
<dbReference type="Pfam" id="PF00370">
    <property type="entry name" value="FGGY_N"/>
    <property type="match status" value="1"/>
</dbReference>
<evidence type="ECO:0000256" key="9">
    <source>
        <dbReference type="RuleBase" id="RU003733"/>
    </source>
</evidence>
<evidence type="ECO:0000256" key="8">
    <source>
        <dbReference type="HAMAP-Rule" id="MF_02220"/>
    </source>
</evidence>
<evidence type="ECO:0000256" key="4">
    <source>
        <dbReference type="ARBA" id="ARBA00022741"/>
    </source>
</evidence>
<evidence type="ECO:0000256" key="3">
    <source>
        <dbReference type="ARBA" id="ARBA00022679"/>
    </source>
</evidence>
<evidence type="ECO:0000256" key="6">
    <source>
        <dbReference type="ARBA" id="ARBA00022840"/>
    </source>
</evidence>